<dbReference type="EMBL" id="CP054142">
    <property type="protein sequence ID" value="QTQ13909.1"/>
    <property type="molecule type" value="Genomic_DNA"/>
</dbReference>
<reference evidence="1 2" key="1">
    <citation type="journal article" date="2021" name="Microbiol. Resour. Announc.">
        <title>Complete Genome Sequences of Three Human Oral Treponema parvum Isolates.</title>
        <authorList>
            <person name="Zeng H."/>
            <person name="Watt R.M."/>
        </authorList>
    </citation>
    <scope>NUCLEOTIDE SEQUENCE [LARGE SCALE GENOMIC DNA]</scope>
    <source>
        <strain evidence="1 2">ATCC 700770</strain>
    </source>
</reference>
<name>A0A975F3H1_9SPIR</name>
<evidence type="ECO:0000313" key="1">
    <source>
        <dbReference type="EMBL" id="QTQ13909.1"/>
    </source>
</evidence>
<protein>
    <submittedName>
        <fullName evidence="1">BrnA antitoxin family protein</fullName>
    </submittedName>
</protein>
<dbReference type="KEGG" id="tpav:HRQ91_05260"/>
<proteinExistence type="predicted"/>
<dbReference type="RefSeq" id="WP_210120582.1">
    <property type="nucleotide sequence ID" value="NZ_CP054142.1"/>
</dbReference>
<organism evidence="1 2">
    <name type="scientific">Treponema parvum</name>
    <dbReference type="NCBI Taxonomy" id="138851"/>
    <lineage>
        <taxon>Bacteria</taxon>
        <taxon>Pseudomonadati</taxon>
        <taxon>Spirochaetota</taxon>
        <taxon>Spirochaetia</taxon>
        <taxon>Spirochaetales</taxon>
        <taxon>Treponemataceae</taxon>
        <taxon>Treponema</taxon>
    </lineage>
</organism>
<sequence length="85" mass="9939">MNNEKTLTAERVAEIRARGIDFSDIPEITDFTGFKPRYPQYFKPKREQVSIRLSKYLVDHFKAMGKGWQTKLNDFLMEAVNKGLI</sequence>
<evidence type="ECO:0000313" key="2">
    <source>
        <dbReference type="Proteomes" id="UP000671908"/>
    </source>
</evidence>
<dbReference type="InterPro" id="IPR025528">
    <property type="entry name" value="BrnA_antitoxin"/>
</dbReference>
<gene>
    <name evidence="1" type="ORF">HRQ91_05260</name>
</gene>
<dbReference type="Proteomes" id="UP000671908">
    <property type="component" value="Chromosome"/>
</dbReference>
<accession>A0A975F3H1</accession>
<dbReference type="AlphaFoldDB" id="A0A975F3H1"/>
<keyword evidence="2" id="KW-1185">Reference proteome</keyword>
<dbReference type="Pfam" id="PF14384">
    <property type="entry name" value="BrnA_antitoxin"/>
    <property type="match status" value="1"/>
</dbReference>